<evidence type="ECO:0000259" key="5">
    <source>
        <dbReference type="PROSITE" id="PS50112"/>
    </source>
</evidence>
<dbReference type="CDD" id="cd00130">
    <property type="entry name" value="PAS"/>
    <property type="match status" value="2"/>
</dbReference>
<evidence type="ECO:0000256" key="2">
    <source>
        <dbReference type="ARBA" id="ARBA00004665"/>
    </source>
</evidence>
<dbReference type="InterPro" id="IPR043128">
    <property type="entry name" value="Rev_trsase/Diguanyl_cyclase"/>
</dbReference>
<dbReference type="SMART" id="SM00091">
    <property type="entry name" value="PAS"/>
    <property type="match status" value="2"/>
</dbReference>
<evidence type="ECO:0000256" key="3">
    <source>
        <dbReference type="ARBA" id="ARBA00012528"/>
    </source>
</evidence>
<dbReference type="Pfam" id="PF00990">
    <property type="entry name" value="GGDEF"/>
    <property type="match status" value="1"/>
</dbReference>
<dbReference type="InterPro" id="IPR000700">
    <property type="entry name" value="PAS-assoc_C"/>
</dbReference>
<dbReference type="SMART" id="SM00086">
    <property type="entry name" value="PAC"/>
    <property type="match status" value="2"/>
</dbReference>
<sequence>MTMKKYNTDAQRVAKINEYHLLDLHLQQSFQNQVRLFARILNFPAAFISIIDHDKQWLIFSEGLNIECTDREVAFCNTVIATAATMCIPDTLTNSQFREHPLVTGAPHIRSYFGIPLVLDKVVVGTLAAIDYQPRNLDEATRETASFVASTTESLFKLHNEQLHREQEIRLLNNSSVVLVNWQQDNMLHISYISPNAQHVLGLTEEELRHNNTVMESYVHSDDYENLLFTLDNHKKGVANLECEYRFLSPRGKTLWIRQLSIANYHHNGKLSHVQALLIDNSHQKYLQKLLVDTNNQMRLVLESSSLGTWDWDLGRHNIRVNKQWCEMMGVTQDQFDSSMDYWQQLMHPLDREKMVLAAEACITGQATLINEQYRMRHNKGHWVWIETYGKVVEYNEKGKPIRVAGTHRDITEKKNKELQEEADKRLLELINRAQKIFLEKTDIQEACMSIFDDLLSISESEFGFIGQVREHDEKKVLHIVAISNVSWNGDSKNSYDTFLQNRLQFTSLDNLFGHVVITGKPVITNSPRSHSASRGVPSGHPILRQFMGLPIYFRNEVVGMIGLGNRFDGYNERQLRFLSPFVDTLGSLFYALETQRAREELEEKLLEMANTDVLTGIHNRRAYILETEKCYRNHEKNTALAIIDIDFFKKVNDQYGHHVGDVAICRLAEIITSKLRTDDFVARLGGEEFGLIVHNANLDNVDAIMNGIRTEVENTLFTVDGYSFHFTVSIGATFIKHRNVQSLKDSFESDMKRADDALYEAKNAGRNRVVWK</sequence>
<dbReference type="InterPro" id="IPR000014">
    <property type="entry name" value="PAS"/>
</dbReference>
<dbReference type="InterPro" id="IPR000160">
    <property type="entry name" value="GGDEF_dom"/>
</dbReference>
<comment type="pathway">
    <text evidence="2">Purine metabolism; 3',5'-cyclic di-GMP biosynthesis.</text>
</comment>
<dbReference type="GO" id="GO:0052621">
    <property type="term" value="F:diguanylate cyclase activity"/>
    <property type="evidence" value="ECO:0007669"/>
    <property type="project" value="UniProtKB-EC"/>
</dbReference>
<dbReference type="PANTHER" id="PTHR45138">
    <property type="entry name" value="REGULATORY COMPONENTS OF SENSORY TRANSDUCTION SYSTEM"/>
    <property type="match status" value="1"/>
</dbReference>
<dbReference type="InterPro" id="IPR013655">
    <property type="entry name" value="PAS_fold_3"/>
</dbReference>
<dbReference type="SMART" id="SM00267">
    <property type="entry name" value="GGDEF"/>
    <property type="match status" value="1"/>
</dbReference>
<reference evidence="8 9" key="1">
    <citation type="journal article" date="2011" name="J. Bacteriol.">
        <title>Genome sequence of the plant-pathogenic bacterium Dickeya dadantii 3937.</title>
        <authorList>
            <person name="Glasner J.D."/>
            <person name="Yang C.H."/>
            <person name="Reverchon S."/>
            <person name="Hugouvieux-Cotte-Pattat N."/>
            <person name="Condemine G."/>
            <person name="Bohin J.P."/>
            <person name="Van Gijsegem F."/>
            <person name="Yang S."/>
            <person name="Franza T."/>
            <person name="Expert D."/>
            <person name="Plunkett G. III"/>
            <person name="San Francisco M.J."/>
            <person name="Charkowski A.O."/>
            <person name="Py B."/>
            <person name="Bell K."/>
            <person name="Rauscher L."/>
            <person name="Rodriguez-Palenzuela P."/>
            <person name="Toussaint A."/>
            <person name="Holeva M.C."/>
            <person name="He S.Y."/>
            <person name="Douet V."/>
            <person name="Boccara M."/>
            <person name="Blanco C."/>
            <person name="Toth I."/>
            <person name="Anderson B.D."/>
            <person name="Biehl B.S."/>
            <person name="Mau B."/>
            <person name="Flynn S.M."/>
            <person name="Barras F."/>
            <person name="Lindeberg M."/>
            <person name="Birch P.R."/>
            <person name="Tsuyumu S."/>
            <person name="Shi X."/>
            <person name="Hibbing M."/>
            <person name="Yap M.N."/>
            <person name="Carpentier M."/>
            <person name="Dassa E."/>
            <person name="Umehara M."/>
            <person name="Kim J.F."/>
            <person name="Rusch M."/>
            <person name="Soni P."/>
            <person name="Mayhew G.F."/>
            <person name="Fouts D.E."/>
            <person name="Gill S.R."/>
            <person name="Blattner F.R."/>
            <person name="Keen N.T."/>
            <person name="Perna N.T."/>
        </authorList>
    </citation>
    <scope>NUCLEOTIDE SEQUENCE [LARGE SCALE GENOMIC DNA]</scope>
    <source>
        <strain evidence="8 9">3937</strain>
    </source>
</reference>
<dbReference type="STRING" id="198628.Dda3937_01101"/>
<dbReference type="PROSITE" id="PS50887">
    <property type="entry name" value="GGDEF"/>
    <property type="match status" value="1"/>
</dbReference>
<protein>
    <recommendedName>
        <fullName evidence="3">diguanylate cyclase</fullName>
        <ecNumber evidence="3">2.7.7.65</ecNumber>
    </recommendedName>
</protein>
<dbReference type="Pfam" id="PF13185">
    <property type="entry name" value="GAF_2"/>
    <property type="match status" value="1"/>
</dbReference>
<dbReference type="InterPro" id="IPR050469">
    <property type="entry name" value="Diguanylate_Cyclase"/>
</dbReference>
<dbReference type="PANTHER" id="PTHR45138:SF9">
    <property type="entry name" value="DIGUANYLATE CYCLASE DGCM-RELATED"/>
    <property type="match status" value="1"/>
</dbReference>
<dbReference type="SMART" id="SM00065">
    <property type="entry name" value="GAF"/>
    <property type="match status" value="2"/>
</dbReference>
<dbReference type="HOGENOM" id="CLU_362375_0_0_6"/>
<dbReference type="EMBL" id="CP002038">
    <property type="protein sequence ID" value="ADN00749.1"/>
    <property type="molecule type" value="Genomic_DNA"/>
</dbReference>
<feature type="domain" description="PAS" evidence="5">
    <location>
        <begin position="164"/>
        <end position="227"/>
    </location>
</feature>
<evidence type="ECO:0000313" key="9">
    <source>
        <dbReference type="Proteomes" id="UP000006859"/>
    </source>
</evidence>
<dbReference type="CDD" id="cd01949">
    <property type="entry name" value="GGDEF"/>
    <property type="match status" value="1"/>
</dbReference>
<dbReference type="SUPFAM" id="SSF55785">
    <property type="entry name" value="PYP-like sensor domain (PAS domain)"/>
    <property type="match status" value="2"/>
</dbReference>
<dbReference type="EC" id="2.7.7.65" evidence="3"/>
<dbReference type="InterPro" id="IPR035965">
    <property type="entry name" value="PAS-like_dom_sf"/>
</dbReference>
<dbReference type="eggNOG" id="COG2202">
    <property type="taxonomic scope" value="Bacteria"/>
</dbReference>
<dbReference type="Pfam" id="PF01590">
    <property type="entry name" value="GAF"/>
    <property type="match status" value="1"/>
</dbReference>
<dbReference type="NCBIfam" id="TIGR00229">
    <property type="entry name" value="sensory_box"/>
    <property type="match status" value="1"/>
</dbReference>
<dbReference type="Gene3D" id="3.30.450.20">
    <property type="entry name" value="PAS domain"/>
    <property type="match status" value="2"/>
</dbReference>
<dbReference type="Proteomes" id="UP000006859">
    <property type="component" value="Chromosome"/>
</dbReference>
<dbReference type="InterPro" id="IPR003018">
    <property type="entry name" value="GAF"/>
</dbReference>
<keyword evidence="9" id="KW-1185">Reference proteome</keyword>
<comment type="catalytic activity">
    <reaction evidence="4">
        <text>2 GTP = 3',3'-c-di-GMP + 2 diphosphate</text>
        <dbReference type="Rhea" id="RHEA:24898"/>
        <dbReference type="ChEBI" id="CHEBI:33019"/>
        <dbReference type="ChEBI" id="CHEBI:37565"/>
        <dbReference type="ChEBI" id="CHEBI:58805"/>
        <dbReference type="EC" id="2.7.7.65"/>
    </reaction>
</comment>
<dbReference type="PROSITE" id="PS50113">
    <property type="entry name" value="PAC"/>
    <property type="match status" value="1"/>
</dbReference>
<organism evidence="8 9">
    <name type="scientific">Dickeya dadantii (strain 3937)</name>
    <name type="common">Erwinia chrysanthemi (strain 3937)</name>
    <dbReference type="NCBI Taxonomy" id="198628"/>
    <lineage>
        <taxon>Bacteria</taxon>
        <taxon>Pseudomonadati</taxon>
        <taxon>Pseudomonadota</taxon>
        <taxon>Gammaproteobacteria</taxon>
        <taxon>Enterobacterales</taxon>
        <taxon>Pectobacteriaceae</taxon>
        <taxon>Dickeya</taxon>
    </lineage>
</organism>
<comment type="cofactor">
    <cofactor evidence="1">
        <name>Mg(2+)</name>
        <dbReference type="ChEBI" id="CHEBI:18420"/>
    </cofactor>
</comment>
<feature type="domain" description="GGDEF" evidence="7">
    <location>
        <begin position="637"/>
        <end position="773"/>
    </location>
</feature>
<dbReference type="Gene3D" id="3.30.450.40">
    <property type="match status" value="2"/>
</dbReference>
<gene>
    <name evidence="8" type="ordered locus">Dda3937_01101</name>
</gene>
<dbReference type="eggNOG" id="COG2203">
    <property type="taxonomic scope" value="Bacteria"/>
</dbReference>
<dbReference type="SUPFAM" id="SSF55073">
    <property type="entry name" value="Nucleotide cyclase"/>
    <property type="match status" value="1"/>
</dbReference>
<accession>E0SDQ7</accession>
<dbReference type="AlphaFoldDB" id="E0SDQ7"/>
<proteinExistence type="predicted"/>
<dbReference type="PROSITE" id="PS50112">
    <property type="entry name" value="PAS"/>
    <property type="match status" value="1"/>
</dbReference>
<evidence type="ECO:0000256" key="1">
    <source>
        <dbReference type="ARBA" id="ARBA00001946"/>
    </source>
</evidence>
<name>E0SDQ7_DICD3</name>
<dbReference type="KEGG" id="ddd:Dda3937_01101"/>
<evidence type="ECO:0000313" key="8">
    <source>
        <dbReference type="EMBL" id="ADN00749.1"/>
    </source>
</evidence>
<evidence type="ECO:0000256" key="4">
    <source>
        <dbReference type="ARBA" id="ARBA00034247"/>
    </source>
</evidence>
<dbReference type="InterPro" id="IPR029787">
    <property type="entry name" value="Nucleotide_cyclase"/>
</dbReference>
<dbReference type="Pfam" id="PF08447">
    <property type="entry name" value="PAS_3"/>
    <property type="match status" value="2"/>
</dbReference>
<dbReference type="NCBIfam" id="TIGR00254">
    <property type="entry name" value="GGDEF"/>
    <property type="match status" value="1"/>
</dbReference>
<evidence type="ECO:0000259" key="6">
    <source>
        <dbReference type="PROSITE" id="PS50113"/>
    </source>
</evidence>
<dbReference type="SUPFAM" id="SSF55781">
    <property type="entry name" value="GAF domain-like"/>
    <property type="match status" value="2"/>
</dbReference>
<evidence type="ECO:0000259" key="7">
    <source>
        <dbReference type="PROSITE" id="PS50887"/>
    </source>
</evidence>
<feature type="domain" description="PAC" evidence="6">
    <location>
        <begin position="370"/>
        <end position="423"/>
    </location>
</feature>
<dbReference type="Gene3D" id="3.30.70.270">
    <property type="match status" value="1"/>
</dbReference>
<dbReference type="InterPro" id="IPR029016">
    <property type="entry name" value="GAF-like_dom_sf"/>
</dbReference>
<dbReference type="InterPro" id="IPR001610">
    <property type="entry name" value="PAC"/>
</dbReference>
<dbReference type="FunFam" id="3.30.70.270:FF:000001">
    <property type="entry name" value="Diguanylate cyclase domain protein"/>
    <property type="match status" value="1"/>
</dbReference>
<dbReference type="eggNOG" id="COG3706">
    <property type="taxonomic scope" value="Bacteria"/>
</dbReference>